<evidence type="ECO:0000256" key="7">
    <source>
        <dbReference type="ARBA" id="ARBA00022989"/>
    </source>
</evidence>
<keyword evidence="5 13" id="KW-0812">Transmembrane</keyword>
<evidence type="ECO:0000313" key="16">
    <source>
        <dbReference type="RefSeq" id="XP_022153478.1"/>
    </source>
</evidence>
<comment type="similarity">
    <text evidence="3">Belongs to the fatty acid desaturase type 1 family.</text>
</comment>
<keyword evidence="6" id="KW-0276">Fatty acid metabolism</keyword>
<evidence type="ECO:0000256" key="5">
    <source>
        <dbReference type="ARBA" id="ARBA00022692"/>
    </source>
</evidence>
<keyword evidence="11 13" id="KW-0472">Membrane</keyword>
<feature type="domain" description="Fatty acid desaturase" evidence="14">
    <location>
        <begin position="32"/>
        <end position="225"/>
    </location>
</feature>
<protein>
    <submittedName>
        <fullName evidence="16">Palmitoyl-monogalactosyldiacylglycerol delta-7 desaturase, chloroplastic-like</fullName>
    </submittedName>
</protein>
<reference evidence="16" key="1">
    <citation type="submission" date="2025-08" db="UniProtKB">
        <authorList>
            <consortium name="RefSeq"/>
        </authorList>
    </citation>
    <scope>IDENTIFICATION</scope>
    <source>
        <strain evidence="16">OHB3-1</strain>
    </source>
</reference>
<keyword evidence="8" id="KW-0560">Oxidoreductase</keyword>
<keyword evidence="7 13" id="KW-1133">Transmembrane helix</keyword>
<evidence type="ECO:0000256" key="4">
    <source>
        <dbReference type="ARBA" id="ARBA00022516"/>
    </source>
</evidence>
<evidence type="ECO:0000256" key="12">
    <source>
        <dbReference type="ARBA" id="ARBA00023160"/>
    </source>
</evidence>
<evidence type="ECO:0000256" key="8">
    <source>
        <dbReference type="ARBA" id="ARBA00023002"/>
    </source>
</evidence>
<evidence type="ECO:0000256" key="10">
    <source>
        <dbReference type="ARBA" id="ARBA00023098"/>
    </source>
</evidence>
<keyword evidence="15" id="KW-1185">Reference proteome</keyword>
<dbReference type="PANTHER" id="PTHR11351">
    <property type="entry name" value="ACYL-COA DESATURASE"/>
    <property type="match status" value="1"/>
</dbReference>
<comment type="subcellular location">
    <subcellularLocation>
        <location evidence="1">Membrane</location>
        <topology evidence="1">Multi-pass membrane protein</topology>
    </subcellularLocation>
</comment>
<evidence type="ECO:0000256" key="13">
    <source>
        <dbReference type="SAM" id="Phobius"/>
    </source>
</evidence>
<dbReference type="PANTHER" id="PTHR11351:SF31">
    <property type="entry name" value="DESATURASE 1, ISOFORM A-RELATED"/>
    <property type="match status" value="1"/>
</dbReference>
<name>A0A6J1DHK1_MOMCH</name>
<evidence type="ECO:0000256" key="9">
    <source>
        <dbReference type="ARBA" id="ARBA00023004"/>
    </source>
</evidence>
<keyword evidence="4" id="KW-0444">Lipid biosynthesis</keyword>
<dbReference type="Proteomes" id="UP000504603">
    <property type="component" value="Unplaced"/>
</dbReference>
<dbReference type="GeneID" id="111020975"/>
<keyword evidence="9" id="KW-0408">Iron</keyword>
<evidence type="ECO:0000259" key="14">
    <source>
        <dbReference type="Pfam" id="PF00487"/>
    </source>
</evidence>
<dbReference type="CDD" id="cd03505">
    <property type="entry name" value="Delta9-FADS-like"/>
    <property type="match status" value="1"/>
</dbReference>
<dbReference type="InterPro" id="IPR005804">
    <property type="entry name" value="FA_desaturase_dom"/>
</dbReference>
<keyword evidence="10" id="KW-0443">Lipid metabolism</keyword>
<evidence type="ECO:0000256" key="3">
    <source>
        <dbReference type="ARBA" id="ARBA00009295"/>
    </source>
</evidence>
<accession>A0A6J1DHK1</accession>
<dbReference type="RefSeq" id="XP_022153478.1">
    <property type="nucleotide sequence ID" value="XM_022297786.1"/>
</dbReference>
<gene>
    <name evidence="16" type="primary">LOC111020975</name>
</gene>
<organism evidence="15 16">
    <name type="scientific">Momordica charantia</name>
    <name type="common">Bitter gourd</name>
    <name type="synonym">Balsam pear</name>
    <dbReference type="NCBI Taxonomy" id="3673"/>
    <lineage>
        <taxon>Eukaryota</taxon>
        <taxon>Viridiplantae</taxon>
        <taxon>Streptophyta</taxon>
        <taxon>Embryophyta</taxon>
        <taxon>Tracheophyta</taxon>
        <taxon>Spermatophyta</taxon>
        <taxon>Magnoliopsida</taxon>
        <taxon>eudicotyledons</taxon>
        <taxon>Gunneridae</taxon>
        <taxon>Pentapetalae</taxon>
        <taxon>rosids</taxon>
        <taxon>fabids</taxon>
        <taxon>Cucurbitales</taxon>
        <taxon>Cucurbitaceae</taxon>
        <taxon>Momordiceae</taxon>
        <taxon>Momordica</taxon>
    </lineage>
</organism>
<dbReference type="KEGG" id="mcha:111020975"/>
<proteinExistence type="inferred from homology"/>
<sequence length="259" mass="30123">MDASEKPKEMVTVNPSMSVGSRKWTKPDKAHALALLFLHGDPINWVSTHRYHHQFVDTEKDPHSPIQGFWVSHIIWIFDSNALANKVCSKYLSNFEERDRSMSVMNRKHERLSNVADLKKQTFYMFIQKTYILHPIALSVVLYAIGGISFLIWGTCVRIVMLLHVTLLVNSICHIWGKRPWNTKDLSRNNWVMGLLLFGEGWHNNHHAFEYSARVGLEWWQYDPGWYVIMFLQTIGVATHVKLPSQSHKQMLAKDNPKN</sequence>
<dbReference type="OrthoDB" id="10260134at2759"/>
<dbReference type="Pfam" id="PF00487">
    <property type="entry name" value="FA_desaturase"/>
    <property type="match status" value="1"/>
</dbReference>
<keyword evidence="12" id="KW-0275">Fatty acid biosynthesis</keyword>
<dbReference type="GO" id="GO:0042761">
    <property type="term" value="P:very long-chain fatty acid biosynthetic process"/>
    <property type="evidence" value="ECO:0007669"/>
    <property type="project" value="TreeGrafter"/>
</dbReference>
<evidence type="ECO:0000256" key="2">
    <source>
        <dbReference type="ARBA" id="ARBA00005189"/>
    </source>
</evidence>
<evidence type="ECO:0000256" key="6">
    <source>
        <dbReference type="ARBA" id="ARBA00022832"/>
    </source>
</evidence>
<evidence type="ECO:0000256" key="11">
    <source>
        <dbReference type="ARBA" id="ARBA00023136"/>
    </source>
</evidence>
<evidence type="ECO:0000256" key="1">
    <source>
        <dbReference type="ARBA" id="ARBA00004141"/>
    </source>
</evidence>
<comment type="pathway">
    <text evidence="2">Lipid metabolism.</text>
</comment>
<dbReference type="GO" id="GO:0005789">
    <property type="term" value="C:endoplasmic reticulum membrane"/>
    <property type="evidence" value="ECO:0007669"/>
    <property type="project" value="TreeGrafter"/>
</dbReference>
<dbReference type="AlphaFoldDB" id="A0A6J1DHK1"/>
<dbReference type="GO" id="GO:0016717">
    <property type="term" value="F:oxidoreductase activity, acting on paired donors, with oxidation of a pair of donors resulting in the reduction of molecular oxygen to two molecules of water"/>
    <property type="evidence" value="ECO:0007669"/>
    <property type="project" value="InterPro"/>
</dbReference>
<evidence type="ECO:0000313" key="15">
    <source>
        <dbReference type="Proteomes" id="UP000504603"/>
    </source>
</evidence>
<dbReference type="InterPro" id="IPR015876">
    <property type="entry name" value="Acyl-CoA_DS"/>
</dbReference>
<feature type="transmembrane region" description="Helical" evidence="13">
    <location>
        <begin position="131"/>
        <end position="153"/>
    </location>
</feature>